<protein>
    <submittedName>
        <fullName evidence="7">MurR/RpiR family transcriptional regulator</fullName>
    </submittedName>
</protein>
<dbReference type="InterPro" id="IPR047640">
    <property type="entry name" value="RpiR-like"/>
</dbReference>
<keyword evidence="3" id="KW-0804">Transcription</keyword>
<dbReference type="Proteomes" id="UP000283128">
    <property type="component" value="Unassembled WGS sequence"/>
</dbReference>
<dbReference type="InterPro" id="IPR009057">
    <property type="entry name" value="Homeodomain-like_sf"/>
</dbReference>
<dbReference type="Gene3D" id="3.40.50.10490">
    <property type="entry name" value="Glucose-6-phosphate isomerase like protein, domain 1"/>
    <property type="match status" value="1"/>
</dbReference>
<dbReference type="PROSITE" id="PS51464">
    <property type="entry name" value="SIS"/>
    <property type="match status" value="1"/>
</dbReference>
<dbReference type="Gene3D" id="1.10.10.10">
    <property type="entry name" value="Winged helix-like DNA-binding domain superfamily/Winged helix DNA-binding domain"/>
    <property type="match status" value="1"/>
</dbReference>
<evidence type="ECO:0000256" key="4">
    <source>
        <dbReference type="SAM" id="MobiDB-lite"/>
    </source>
</evidence>
<gene>
    <name evidence="7" type="ORF">EOT10_31265</name>
</gene>
<dbReference type="InterPro" id="IPR046348">
    <property type="entry name" value="SIS_dom_sf"/>
</dbReference>
<dbReference type="InterPro" id="IPR036388">
    <property type="entry name" value="WH-like_DNA-bd_sf"/>
</dbReference>
<dbReference type="AlphaFoldDB" id="A0A3S2WC77"/>
<dbReference type="Pfam" id="PF01418">
    <property type="entry name" value="HTH_6"/>
    <property type="match status" value="1"/>
</dbReference>
<proteinExistence type="predicted"/>
<dbReference type="PROSITE" id="PS51071">
    <property type="entry name" value="HTH_RPIR"/>
    <property type="match status" value="1"/>
</dbReference>
<dbReference type="SUPFAM" id="SSF53697">
    <property type="entry name" value="SIS domain"/>
    <property type="match status" value="1"/>
</dbReference>
<dbReference type="Pfam" id="PF01380">
    <property type="entry name" value="SIS"/>
    <property type="match status" value="1"/>
</dbReference>
<dbReference type="EMBL" id="RZYA01000019">
    <property type="protein sequence ID" value="RVU18984.1"/>
    <property type="molecule type" value="Genomic_DNA"/>
</dbReference>
<evidence type="ECO:0000313" key="8">
    <source>
        <dbReference type="Proteomes" id="UP000283128"/>
    </source>
</evidence>
<dbReference type="GO" id="GO:0097367">
    <property type="term" value="F:carbohydrate derivative binding"/>
    <property type="evidence" value="ECO:0007669"/>
    <property type="project" value="InterPro"/>
</dbReference>
<name>A0A3S2WC77_9ACTN</name>
<evidence type="ECO:0000313" key="7">
    <source>
        <dbReference type="EMBL" id="RVU18984.1"/>
    </source>
</evidence>
<evidence type="ECO:0000256" key="1">
    <source>
        <dbReference type="ARBA" id="ARBA00023015"/>
    </source>
</evidence>
<organism evidence="7 8">
    <name type="scientific">Streptomyces antnestii</name>
    <dbReference type="NCBI Taxonomy" id="2494256"/>
    <lineage>
        <taxon>Bacteria</taxon>
        <taxon>Bacillati</taxon>
        <taxon>Actinomycetota</taxon>
        <taxon>Actinomycetes</taxon>
        <taxon>Kitasatosporales</taxon>
        <taxon>Streptomycetaceae</taxon>
        <taxon>Streptomyces</taxon>
    </lineage>
</organism>
<sequence>MTSCTASPGYVRGPQMWATCMGRMGPMTDEGATITEWLDRLVAGVHLGPKATRVRQILTTQPTYCSYATAAEVADRAEVNGATVVRFAQNLGYPGWPQLQEDLRRVYLAHRYDARQPGVPDGDLIAASLTRDVANLQALQRSFDFPAAHTIVGAIRDAHRTVVVASGTHAVAAVAFAGLAASRGYPVTHEDRGGPHLANALAGLRAGDCLVAWSFWQHYRQTVAALRVAREAGATTCVITDTRHSPAARGADHILVVPTEGVSNLQSMTAATSVAYALFAELAATDPKTSRTAAHRVDAVWRELDLFTEDTPDHGGGRAPQQPKGSDKGSHGGS</sequence>
<dbReference type="PANTHER" id="PTHR30514">
    <property type="entry name" value="GLUCOKINASE"/>
    <property type="match status" value="1"/>
</dbReference>
<dbReference type="GO" id="GO:0003677">
    <property type="term" value="F:DNA binding"/>
    <property type="evidence" value="ECO:0007669"/>
    <property type="project" value="UniProtKB-KW"/>
</dbReference>
<dbReference type="SUPFAM" id="SSF46689">
    <property type="entry name" value="Homeodomain-like"/>
    <property type="match status" value="1"/>
</dbReference>
<keyword evidence="1" id="KW-0805">Transcription regulation</keyword>
<keyword evidence="2" id="KW-0238">DNA-binding</keyword>
<feature type="domain" description="HTH rpiR-type" evidence="5">
    <location>
        <begin position="34"/>
        <end position="110"/>
    </location>
</feature>
<evidence type="ECO:0000259" key="5">
    <source>
        <dbReference type="PROSITE" id="PS51071"/>
    </source>
</evidence>
<reference evidence="7 8" key="1">
    <citation type="submission" date="2019-01" db="EMBL/GenBank/DDBJ databases">
        <title>Genome sequences of Streptomyces and Rhizobium isolates collected from root and soil.</title>
        <authorList>
            <person name="Chhettri S."/>
            <person name="Sevigny J.L."/>
            <person name="Sen A."/>
            <person name="Ennis N."/>
            <person name="Tisa L."/>
        </authorList>
    </citation>
    <scope>NUCLEOTIDE SEQUENCE [LARGE SCALE GENOMIC DNA]</scope>
    <source>
        <strain evidence="7 8">San01</strain>
    </source>
</reference>
<feature type="compositionally biased region" description="Basic and acidic residues" evidence="4">
    <location>
        <begin position="325"/>
        <end position="334"/>
    </location>
</feature>
<feature type="domain" description="SIS" evidence="6">
    <location>
        <begin position="151"/>
        <end position="288"/>
    </location>
</feature>
<accession>A0A3S2WC77</accession>
<evidence type="ECO:0000256" key="2">
    <source>
        <dbReference type="ARBA" id="ARBA00023125"/>
    </source>
</evidence>
<comment type="caution">
    <text evidence="7">The sequence shown here is derived from an EMBL/GenBank/DDBJ whole genome shotgun (WGS) entry which is preliminary data.</text>
</comment>
<dbReference type="InterPro" id="IPR000281">
    <property type="entry name" value="HTH_RpiR"/>
</dbReference>
<feature type="region of interest" description="Disordered" evidence="4">
    <location>
        <begin position="308"/>
        <end position="334"/>
    </location>
</feature>
<dbReference type="GO" id="GO:1901135">
    <property type="term" value="P:carbohydrate derivative metabolic process"/>
    <property type="evidence" value="ECO:0007669"/>
    <property type="project" value="InterPro"/>
</dbReference>
<dbReference type="GO" id="GO:0003700">
    <property type="term" value="F:DNA-binding transcription factor activity"/>
    <property type="evidence" value="ECO:0007669"/>
    <property type="project" value="InterPro"/>
</dbReference>
<keyword evidence="8" id="KW-1185">Reference proteome</keyword>
<dbReference type="CDD" id="cd05013">
    <property type="entry name" value="SIS_RpiR"/>
    <property type="match status" value="1"/>
</dbReference>
<dbReference type="InterPro" id="IPR001347">
    <property type="entry name" value="SIS_dom"/>
</dbReference>
<evidence type="ECO:0000259" key="6">
    <source>
        <dbReference type="PROSITE" id="PS51464"/>
    </source>
</evidence>
<dbReference type="InterPro" id="IPR035472">
    <property type="entry name" value="RpiR-like_SIS"/>
</dbReference>
<dbReference type="PANTHER" id="PTHR30514:SF18">
    <property type="entry name" value="RPIR-FAMILY TRANSCRIPTIONAL REGULATOR"/>
    <property type="match status" value="1"/>
</dbReference>
<dbReference type="OrthoDB" id="3812176at2"/>
<evidence type="ECO:0000256" key="3">
    <source>
        <dbReference type="ARBA" id="ARBA00023163"/>
    </source>
</evidence>